<comment type="caution">
    <text evidence="1">The sequence shown here is derived from an EMBL/GenBank/DDBJ whole genome shotgun (WGS) entry which is preliminary data.</text>
</comment>
<dbReference type="Proteomes" id="UP001143910">
    <property type="component" value="Unassembled WGS sequence"/>
</dbReference>
<reference evidence="1" key="1">
    <citation type="submission" date="2022-08" db="EMBL/GenBank/DDBJ databases">
        <title>Genome Sequence of Lecanicillium fungicola.</title>
        <authorList>
            <person name="Buettner E."/>
        </authorList>
    </citation>
    <scope>NUCLEOTIDE SEQUENCE</scope>
    <source>
        <strain evidence="1">Babe33</strain>
    </source>
</reference>
<name>A0ACC1MLC6_9HYPO</name>
<evidence type="ECO:0000313" key="1">
    <source>
        <dbReference type="EMBL" id="KAJ2967038.1"/>
    </source>
</evidence>
<evidence type="ECO:0000313" key="2">
    <source>
        <dbReference type="Proteomes" id="UP001143910"/>
    </source>
</evidence>
<gene>
    <name evidence="1" type="ORF">NQ176_g9860</name>
</gene>
<protein>
    <submittedName>
        <fullName evidence="1">Uncharacterized protein</fullName>
    </submittedName>
</protein>
<sequence length="144" mass="16412">MPLFNIYHPEGTFETTESKAALARDITKVYNLPPFFVTVQFISLATDSVFIGGEIKTDKPFIRITIRHIAVHAKEAAPGFTESITGRIDNALKPHIADKGYDWEYSVTEDPRSFWRINGIAPPPFKSEAELKWRKENKASEWQT</sequence>
<organism evidence="1 2">
    <name type="scientific">Zarea fungicola</name>
    <dbReference type="NCBI Taxonomy" id="93591"/>
    <lineage>
        <taxon>Eukaryota</taxon>
        <taxon>Fungi</taxon>
        <taxon>Dikarya</taxon>
        <taxon>Ascomycota</taxon>
        <taxon>Pezizomycotina</taxon>
        <taxon>Sordariomycetes</taxon>
        <taxon>Hypocreomycetidae</taxon>
        <taxon>Hypocreales</taxon>
        <taxon>Cordycipitaceae</taxon>
        <taxon>Zarea</taxon>
    </lineage>
</organism>
<proteinExistence type="predicted"/>
<dbReference type="EMBL" id="JANJQO010002425">
    <property type="protein sequence ID" value="KAJ2967038.1"/>
    <property type="molecule type" value="Genomic_DNA"/>
</dbReference>
<accession>A0ACC1MLC6</accession>
<keyword evidence="2" id="KW-1185">Reference proteome</keyword>